<organism evidence="3 4">
    <name type="scientific">Aspergillus versicolor CBS 583.65</name>
    <dbReference type="NCBI Taxonomy" id="1036611"/>
    <lineage>
        <taxon>Eukaryota</taxon>
        <taxon>Fungi</taxon>
        <taxon>Dikarya</taxon>
        <taxon>Ascomycota</taxon>
        <taxon>Pezizomycotina</taxon>
        <taxon>Eurotiomycetes</taxon>
        <taxon>Eurotiomycetidae</taxon>
        <taxon>Eurotiales</taxon>
        <taxon>Aspergillaceae</taxon>
        <taxon>Aspergillus</taxon>
        <taxon>Aspergillus subgen. Nidulantes</taxon>
    </lineage>
</organism>
<reference evidence="4" key="1">
    <citation type="journal article" date="2017" name="Genome Biol.">
        <title>Comparative genomics reveals high biological diversity and specific adaptations in the industrially and medically important fungal genus Aspergillus.</title>
        <authorList>
            <person name="de Vries R.P."/>
            <person name="Riley R."/>
            <person name="Wiebenga A."/>
            <person name="Aguilar-Osorio G."/>
            <person name="Amillis S."/>
            <person name="Uchima C.A."/>
            <person name="Anderluh G."/>
            <person name="Asadollahi M."/>
            <person name="Askin M."/>
            <person name="Barry K."/>
            <person name="Battaglia E."/>
            <person name="Bayram O."/>
            <person name="Benocci T."/>
            <person name="Braus-Stromeyer S.A."/>
            <person name="Caldana C."/>
            <person name="Canovas D."/>
            <person name="Cerqueira G.C."/>
            <person name="Chen F."/>
            <person name="Chen W."/>
            <person name="Choi C."/>
            <person name="Clum A."/>
            <person name="Dos Santos R.A."/>
            <person name="Damasio A.R."/>
            <person name="Diallinas G."/>
            <person name="Emri T."/>
            <person name="Fekete E."/>
            <person name="Flipphi M."/>
            <person name="Freyberg S."/>
            <person name="Gallo A."/>
            <person name="Gournas C."/>
            <person name="Habgood R."/>
            <person name="Hainaut M."/>
            <person name="Harispe M.L."/>
            <person name="Henrissat B."/>
            <person name="Hilden K.S."/>
            <person name="Hope R."/>
            <person name="Hossain A."/>
            <person name="Karabika E."/>
            <person name="Karaffa L."/>
            <person name="Karanyi Z."/>
            <person name="Krasevec N."/>
            <person name="Kuo A."/>
            <person name="Kusch H."/>
            <person name="LaButti K."/>
            <person name="Lagendijk E.L."/>
            <person name="Lapidus A."/>
            <person name="Levasseur A."/>
            <person name="Lindquist E."/>
            <person name="Lipzen A."/>
            <person name="Logrieco A.F."/>
            <person name="MacCabe A."/>
            <person name="Maekelae M.R."/>
            <person name="Malavazi I."/>
            <person name="Melin P."/>
            <person name="Meyer V."/>
            <person name="Mielnichuk N."/>
            <person name="Miskei M."/>
            <person name="Molnar A.P."/>
            <person name="Mule G."/>
            <person name="Ngan C.Y."/>
            <person name="Orejas M."/>
            <person name="Orosz E."/>
            <person name="Ouedraogo J.P."/>
            <person name="Overkamp K.M."/>
            <person name="Park H.-S."/>
            <person name="Perrone G."/>
            <person name="Piumi F."/>
            <person name="Punt P.J."/>
            <person name="Ram A.F."/>
            <person name="Ramon A."/>
            <person name="Rauscher S."/>
            <person name="Record E."/>
            <person name="Riano-Pachon D.M."/>
            <person name="Robert V."/>
            <person name="Roehrig J."/>
            <person name="Ruller R."/>
            <person name="Salamov A."/>
            <person name="Salih N.S."/>
            <person name="Samson R.A."/>
            <person name="Sandor E."/>
            <person name="Sanguinetti M."/>
            <person name="Schuetze T."/>
            <person name="Sepcic K."/>
            <person name="Shelest E."/>
            <person name="Sherlock G."/>
            <person name="Sophianopoulou V."/>
            <person name="Squina F.M."/>
            <person name="Sun H."/>
            <person name="Susca A."/>
            <person name="Todd R.B."/>
            <person name="Tsang A."/>
            <person name="Unkles S.E."/>
            <person name="van de Wiele N."/>
            <person name="van Rossen-Uffink D."/>
            <person name="Oliveira J.V."/>
            <person name="Vesth T.C."/>
            <person name="Visser J."/>
            <person name="Yu J.-H."/>
            <person name="Zhou M."/>
            <person name="Andersen M.R."/>
            <person name="Archer D.B."/>
            <person name="Baker S.E."/>
            <person name="Benoit I."/>
            <person name="Brakhage A.A."/>
            <person name="Braus G.H."/>
            <person name="Fischer R."/>
            <person name="Frisvad J.C."/>
            <person name="Goldman G.H."/>
            <person name="Houbraken J."/>
            <person name="Oakley B."/>
            <person name="Pocsi I."/>
            <person name="Scazzocchio C."/>
            <person name="Seiboth B."/>
            <person name="vanKuyk P.A."/>
            <person name="Wortman J."/>
            <person name="Dyer P.S."/>
            <person name="Grigoriev I.V."/>
        </authorList>
    </citation>
    <scope>NUCLEOTIDE SEQUENCE [LARGE SCALE GENOMIC DNA]</scope>
    <source>
        <strain evidence="4">CBS 583.65</strain>
    </source>
</reference>
<dbReference type="VEuPathDB" id="FungiDB:ASPVEDRAFT_156658"/>
<keyword evidence="2" id="KW-0560">Oxidoreductase</keyword>
<proteinExistence type="inferred from homology"/>
<dbReference type="RefSeq" id="XP_040661580.1">
    <property type="nucleotide sequence ID" value="XM_040808533.1"/>
</dbReference>
<dbReference type="Pfam" id="PF00106">
    <property type="entry name" value="adh_short"/>
    <property type="match status" value="1"/>
</dbReference>
<dbReference type="InterPro" id="IPR036291">
    <property type="entry name" value="NAD(P)-bd_dom_sf"/>
</dbReference>
<protein>
    <recommendedName>
        <fullName evidence="5">NAD(P)-binding protein</fullName>
    </recommendedName>
</protein>
<dbReference type="GO" id="GO:0016491">
    <property type="term" value="F:oxidoreductase activity"/>
    <property type="evidence" value="ECO:0007669"/>
    <property type="project" value="UniProtKB-KW"/>
</dbReference>
<dbReference type="Gene3D" id="3.40.50.720">
    <property type="entry name" value="NAD(P)-binding Rossmann-like Domain"/>
    <property type="match status" value="1"/>
</dbReference>
<dbReference type="PRINTS" id="PR00081">
    <property type="entry name" value="GDHRDH"/>
</dbReference>
<comment type="similarity">
    <text evidence="1">Belongs to the short-chain dehydrogenases/reductases (SDR) family.</text>
</comment>
<evidence type="ECO:0008006" key="5">
    <source>
        <dbReference type="Google" id="ProtNLM"/>
    </source>
</evidence>
<dbReference type="AlphaFoldDB" id="A0A1L9P2R5"/>
<dbReference type="OrthoDB" id="542013at2759"/>
<dbReference type="SUPFAM" id="SSF51735">
    <property type="entry name" value="NAD(P)-binding Rossmann-fold domains"/>
    <property type="match status" value="1"/>
</dbReference>
<name>A0A1L9P2R5_ASPVE</name>
<dbReference type="PANTHER" id="PTHR43157">
    <property type="entry name" value="PHOSPHATIDYLINOSITOL-GLYCAN BIOSYNTHESIS CLASS F PROTEIN-RELATED"/>
    <property type="match status" value="1"/>
</dbReference>
<sequence>MEINQHPFALWCHWNALRGTNSTFLTETEVPVPDLAGKWVIITGANNGIGSEAAKTFAEAGANVVLGCREPPAWETHPAAAAEKCKELAQAAGHESTIEWWEVNMADLSTVEEFAEKWISTGRGLDILCNNAGISPTASKKPILTTDGLELLHQVNFVSHVLLTLRLLDSLAKSAEPRVVCTTSCFHFLGRFDLEHFNGEDGMAGDPYGNNKLYFQTWLCELQRRLHSTDKYKHITINGINPGYVNTGIWNNPRPDVRESWLDLGMKILKPLSALFGITPQQGSRAIVYAATSQEFGPNPDVQGVGLLGGKGGGHYINRIWEAEAMPYCTNDAARLAVWDRVGEDLDLEKRGLSDVI</sequence>
<evidence type="ECO:0000256" key="1">
    <source>
        <dbReference type="ARBA" id="ARBA00006484"/>
    </source>
</evidence>
<evidence type="ECO:0000256" key="2">
    <source>
        <dbReference type="ARBA" id="ARBA00023002"/>
    </source>
</evidence>
<accession>A0A1L9P2R5</accession>
<keyword evidence="4" id="KW-1185">Reference proteome</keyword>
<dbReference type="GeneID" id="63724044"/>
<dbReference type="InterPro" id="IPR002347">
    <property type="entry name" value="SDR_fam"/>
</dbReference>
<dbReference type="EMBL" id="KV878125">
    <property type="protein sequence ID" value="OJI95817.1"/>
    <property type="molecule type" value="Genomic_DNA"/>
</dbReference>
<evidence type="ECO:0000313" key="3">
    <source>
        <dbReference type="EMBL" id="OJI95817.1"/>
    </source>
</evidence>
<evidence type="ECO:0000313" key="4">
    <source>
        <dbReference type="Proteomes" id="UP000184073"/>
    </source>
</evidence>
<dbReference type="STRING" id="1036611.A0A1L9P2R5"/>
<dbReference type="Proteomes" id="UP000184073">
    <property type="component" value="Unassembled WGS sequence"/>
</dbReference>
<dbReference type="PANTHER" id="PTHR43157:SF31">
    <property type="entry name" value="PHOSPHATIDYLINOSITOL-GLYCAN BIOSYNTHESIS CLASS F PROTEIN"/>
    <property type="match status" value="1"/>
</dbReference>
<gene>
    <name evidence="3" type="ORF">ASPVEDRAFT_156658</name>
</gene>